<evidence type="ECO:0000256" key="1">
    <source>
        <dbReference type="SAM" id="MobiDB-lite"/>
    </source>
</evidence>
<feature type="compositionally biased region" description="Acidic residues" evidence="1">
    <location>
        <begin position="767"/>
        <end position="777"/>
    </location>
</feature>
<accession>A0A9W8EGQ3</accession>
<gene>
    <name evidence="2" type="ORF">H4R26_001650</name>
</gene>
<comment type="caution">
    <text evidence="2">The sequence shown here is derived from an EMBL/GenBank/DDBJ whole genome shotgun (WGS) entry which is preliminary data.</text>
</comment>
<dbReference type="Proteomes" id="UP001150907">
    <property type="component" value="Unassembled WGS sequence"/>
</dbReference>
<name>A0A9W8EGQ3_9FUNG</name>
<dbReference type="AlphaFoldDB" id="A0A9W8EGQ3"/>
<evidence type="ECO:0000313" key="3">
    <source>
        <dbReference type="Proteomes" id="UP001150907"/>
    </source>
</evidence>
<feature type="compositionally biased region" description="Low complexity" evidence="1">
    <location>
        <begin position="161"/>
        <end position="170"/>
    </location>
</feature>
<organism evidence="2 3">
    <name type="scientific">Coemansia thaxteri</name>
    <dbReference type="NCBI Taxonomy" id="2663907"/>
    <lineage>
        <taxon>Eukaryota</taxon>
        <taxon>Fungi</taxon>
        <taxon>Fungi incertae sedis</taxon>
        <taxon>Zoopagomycota</taxon>
        <taxon>Kickxellomycotina</taxon>
        <taxon>Kickxellomycetes</taxon>
        <taxon>Kickxellales</taxon>
        <taxon>Kickxellaceae</taxon>
        <taxon>Coemansia</taxon>
    </lineage>
</organism>
<protein>
    <submittedName>
        <fullName evidence="2">Uncharacterized protein</fullName>
    </submittedName>
</protein>
<proteinExistence type="predicted"/>
<reference evidence="2" key="1">
    <citation type="submission" date="2022-07" db="EMBL/GenBank/DDBJ databases">
        <title>Phylogenomic reconstructions and comparative analyses of Kickxellomycotina fungi.</title>
        <authorList>
            <person name="Reynolds N.K."/>
            <person name="Stajich J.E."/>
            <person name="Barry K."/>
            <person name="Grigoriev I.V."/>
            <person name="Crous P."/>
            <person name="Smith M.E."/>
        </authorList>
    </citation>
    <scope>NUCLEOTIDE SEQUENCE</scope>
    <source>
        <strain evidence="2">IMI 214461</strain>
    </source>
</reference>
<feature type="region of interest" description="Disordered" evidence="1">
    <location>
        <begin position="358"/>
        <end position="383"/>
    </location>
</feature>
<feature type="region of interest" description="Disordered" evidence="1">
    <location>
        <begin position="155"/>
        <end position="175"/>
    </location>
</feature>
<sequence length="857" mass="91156">MSAVLLGGVPSSGVPRPSDSSNIVARTTLYISVFCSWSLLLLVERVAYRWASVAVDKRSSSLALDAGSGSHSASASKTVYDSKQEFVAIEIPTDIDDMHLEKLDYTVLDLFWPQTTVTPAEDPPLPSSPLSLQMGAVESLPLPAAHHDHHRIFGDRRHHASAATPAPAASGNNKPVRSATICLSSGLSAARSGSEGDADKEQQQLKRGGTARGLFRASLRRYSSYRAPGSWIHRSKGRAAHSGGIASMDLDPAVPKRMPSAEDISASTRCASIEAAAAQHSASMPHLPSHVETLRTALPQHSSHTDRDGQAPVLMLPFPVIDFTAGSNTSAKVFEGSSAGQASRAATSGIAELRQKLTRRLSRSSRQSRRRSNSAPQHKRLAAASISSLKSPRLATAAAKSSLPAIACESADFLDCEAVLANDLDKLNINDDEKKGSSSQLAVGDDYSEATIGGGVEVSPQLLSESIECLLERRLLTVDSNDVDSSDQLGLPRVPLSASSSMASLSTSASSSLTLSDSELASGEKGSVVSFDSHIQGQIAVPRYSESSESEILDYEDFMYLSACENHHHQLLAENIGSPATFAAGKDSGLDYDEEARRWWPRCVLPLQNMQYMPKLSLLFTTKQVCASCAQHAQFNDGGDLLGAVAGGGGCSDSACRLFRPFYSSPSSESVSMQQQNLDPPRLLRARSEGALGMGAGRSNVRRMDFWDVLGRCPMRPTSSLALASLKDMARSLAGDSNAIGSAKRSSDCENLGAELGIGDISPASDSDNDSSDDDGDGGSTATCSDSGAFYGPLLGLAAKQQSFQAASLQRGHSQQQRGAGNSNGRHNRQKRVLSEPMQYILYNSYLRYYGRPGEAQ</sequence>
<feature type="region of interest" description="Disordered" evidence="1">
    <location>
        <begin position="234"/>
        <end position="258"/>
    </location>
</feature>
<keyword evidence="3" id="KW-1185">Reference proteome</keyword>
<feature type="compositionally biased region" description="Polar residues" evidence="1">
    <location>
        <begin position="806"/>
        <end position="825"/>
    </location>
</feature>
<feature type="region of interest" description="Disordered" evidence="1">
    <location>
        <begin position="189"/>
        <end position="212"/>
    </location>
</feature>
<dbReference type="OrthoDB" id="5569090at2759"/>
<feature type="compositionally biased region" description="Basic residues" evidence="1">
    <location>
        <begin position="358"/>
        <end position="381"/>
    </location>
</feature>
<dbReference type="EMBL" id="JANBQF010000077">
    <property type="protein sequence ID" value="KAJ2005975.1"/>
    <property type="molecule type" value="Genomic_DNA"/>
</dbReference>
<feature type="region of interest" description="Disordered" evidence="1">
    <location>
        <begin position="755"/>
        <end position="783"/>
    </location>
</feature>
<feature type="region of interest" description="Disordered" evidence="1">
    <location>
        <begin position="806"/>
        <end position="834"/>
    </location>
</feature>
<evidence type="ECO:0000313" key="2">
    <source>
        <dbReference type="EMBL" id="KAJ2005975.1"/>
    </source>
</evidence>